<proteinExistence type="predicted"/>
<name>S4GT46_GARVA</name>
<dbReference type="AlphaFoldDB" id="S4GT46"/>
<protein>
    <submittedName>
        <fullName evidence="1">Uncharacterized protein</fullName>
    </submittedName>
</protein>
<gene>
    <name evidence="1" type="ORF">HMPREF1581_01518</name>
</gene>
<organism evidence="1 2">
    <name type="scientific">Gardnerella vaginalis JCP8108</name>
    <dbReference type="NCBI Taxonomy" id="1261066"/>
    <lineage>
        <taxon>Bacteria</taxon>
        <taxon>Bacillati</taxon>
        <taxon>Actinomycetota</taxon>
        <taxon>Actinomycetes</taxon>
        <taxon>Bifidobacteriales</taxon>
        <taxon>Bifidobacteriaceae</taxon>
        <taxon>Gardnerella</taxon>
    </lineage>
</organism>
<dbReference type="EMBL" id="ATJJ01000167">
    <property type="protein sequence ID" value="EPI45108.1"/>
    <property type="molecule type" value="Genomic_DNA"/>
</dbReference>
<feature type="non-terminal residue" evidence="1">
    <location>
        <position position="44"/>
    </location>
</feature>
<dbReference type="HOGENOM" id="CLU_3243846_0_0_11"/>
<comment type="caution">
    <text evidence="1">The sequence shown here is derived from an EMBL/GenBank/DDBJ whole genome shotgun (WGS) entry which is preliminary data.</text>
</comment>
<dbReference type="Proteomes" id="UP000014521">
    <property type="component" value="Unassembled WGS sequence"/>
</dbReference>
<sequence>MSTYFWIDFSRYGLSEKARRSASYVEIQDFSQRMKRIARALQRA</sequence>
<evidence type="ECO:0000313" key="1">
    <source>
        <dbReference type="EMBL" id="EPI45108.1"/>
    </source>
</evidence>
<accession>S4GT46</accession>
<reference evidence="1 2" key="1">
    <citation type="submission" date="2013-06" db="EMBL/GenBank/DDBJ databases">
        <authorList>
            <person name="Weinstock G."/>
            <person name="Sodergren E."/>
            <person name="Lobos E.A."/>
            <person name="Fulton L."/>
            <person name="Fulton R."/>
            <person name="Courtney L."/>
            <person name="Fronick C."/>
            <person name="O'Laughlin M."/>
            <person name="Godfrey J."/>
            <person name="Wilson R.M."/>
            <person name="Miner T."/>
            <person name="Farmer C."/>
            <person name="Delehaunty K."/>
            <person name="Cordes M."/>
            <person name="Minx P."/>
            <person name="Tomlinson C."/>
            <person name="Chen J."/>
            <person name="Wollam A."/>
            <person name="Pepin K.H."/>
            <person name="Bhonagiri V."/>
            <person name="Zhang X."/>
            <person name="Warren W."/>
            <person name="Mitreva M."/>
            <person name="Mardis E.R."/>
            <person name="Wilson R.K."/>
        </authorList>
    </citation>
    <scope>NUCLEOTIDE SEQUENCE [LARGE SCALE GENOMIC DNA]</scope>
    <source>
        <strain evidence="1 2">JCP8108</strain>
    </source>
</reference>
<evidence type="ECO:0000313" key="2">
    <source>
        <dbReference type="Proteomes" id="UP000014521"/>
    </source>
</evidence>